<dbReference type="SUPFAM" id="SSF54593">
    <property type="entry name" value="Glyoxalase/Bleomycin resistance protein/Dihydroxybiphenyl dioxygenase"/>
    <property type="match status" value="1"/>
</dbReference>
<dbReference type="AlphaFoldDB" id="A0A231HF51"/>
<proteinExistence type="predicted"/>
<sequence>MSDRDRGGRRFAAVHLTQIRLIVSEFDRCVAFYRDVLGLTPQTDDPRPPYAAFKPELGSTLALHERANLAAALGDTLRSGIDARPASGGDGAPAPAADTAMVSLRVDDLDDYLAVITARGAEISGEPVEYDGRLRCAYLRDPEGNLIELQQWLATRTGEAVPPAR</sequence>
<dbReference type="InterPro" id="IPR051785">
    <property type="entry name" value="MMCE/EMCE_epimerase"/>
</dbReference>
<dbReference type="InterPro" id="IPR029068">
    <property type="entry name" value="Glyas_Bleomycin-R_OHBP_Dase"/>
</dbReference>
<comment type="caution">
    <text evidence="3">The sequence shown here is derived from an EMBL/GenBank/DDBJ whole genome shotgun (WGS) entry which is preliminary data.</text>
</comment>
<protein>
    <recommendedName>
        <fullName evidence="2">VOC domain-containing protein</fullName>
    </recommendedName>
</protein>
<keyword evidence="1" id="KW-0479">Metal-binding</keyword>
<dbReference type="Pfam" id="PF00903">
    <property type="entry name" value="Glyoxalase"/>
    <property type="match status" value="1"/>
</dbReference>
<dbReference type="InterPro" id="IPR004360">
    <property type="entry name" value="Glyas_Fos-R_dOase_dom"/>
</dbReference>
<evidence type="ECO:0000259" key="2">
    <source>
        <dbReference type="PROSITE" id="PS51819"/>
    </source>
</evidence>
<name>A0A231HF51_9NOCA</name>
<dbReference type="PANTHER" id="PTHR43048">
    <property type="entry name" value="METHYLMALONYL-COA EPIMERASE"/>
    <property type="match status" value="1"/>
</dbReference>
<evidence type="ECO:0000313" key="3">
    <source>
        <dbReference type="EMBL" id="OXR47307.1"/>
    </source>
</evidence>
<dbReference type="InterPro" id="IPR037523">
    <property type="entry name" value="VOC_core"/>
</dbReference>
<accession>A0A231HF51</accession>
<dbReference type="GO" id="GO:0046491">
    <property type="term" value="P:L-methylmalonyl-CoA metabolic process"/>
    <property type="evidence" value="ECO:0007669"/>
    <property type="project" value="TreeGrafter"/>
</dbReference>
<dbReference type="Proteomes" id="UP000215506">
    <property type="component" value="Unassembled WGS sequence"/>
</dbReference>
<dbReference type="Gene3D" id="3.10.180.10">
    <property type="entry name" value="2,3-Dihydroxybiphenyl 1,2-Dioxygenase, domain 1"/>
    <property type="match status" value="1"/>
</dbReference>
<evidence type="ECO:0000256" key="1">
    <source>
        <dbReference type="ARBA" id="ARBA00022723"/>
    </source>
</evidence>
<dbReference type="EMBL" id="NGAF01000001">
    <property type="protein sequence ID" value="OXR47307.1"/>
    <property type="molecule type" value="Genomic_DNA"/>
</dbReference>
<gene>
    <name evidence="3" type="ORF">B7C42_00429</name>
</gene>
<dbReference type="GO" id="GO:0046872">
    <property type="term" value="F:metal ion binding"/>
    <property type="evidence" value="ECO:0007669"/>
    <property type="project" value="UniProtKB-KW"/>
</dbReference>
<feature type="domain" description="VOC" evidence="2">
    <location>
        <begin position="15"/>
        <end position="152"/>
    </location>
</feature>
<dbReference type="PROSITE" id="PS51819">
    <property type="entry name" value="VOC"/>
    <property type="match status" value="1"/>
</dbReference>
<organism evidence="3 4">
    <name type="scientific">Nocardia cerradoensis</name>
    <dbReference type="NCBI Taxonomy" id="85688"/>
    <lineage>
        <taxon>Bacteria</taxon>
        <taxon>Bacillati</taxon>
        <taxon>Actinomycetota</taxon>
        <taxon>Actinomycetes</taxon>
        <taxon>Mycobacteriales</taxon>
        <taxon>Nocardiaceae</taxon>
        <taxon>Nocardia</taxon>
    </lineage>
</organism>
<evidence type="ECO:0000313" key="4">
    <source>
        <dbReference type="Proteomes" id="UP000215506"/>
    </source>
</evidence>
<dbReference type="PANTHER" id="PTHR43048:SF4">
    <property type="entry name" value="RING-CLEAVING DIOXYGENASE-RELATED"/>
    <property type="match status" value="1"/>
</dbReference>
<dbReference type="GO" id="GO:0004493">
    <property type="term" value="F:methylmalonyl-CoA epimerase activity"/>
    <property type="evidence" value="ECO:0007669"/>
    <property type="project" value="TreeGrafter"/>
</dbReference>
<reference evidence="3 4" key="1">
    <citation type="submission" date="2017-07" db="EMBL/GenBank/DDBJ databases">
        <title>First draft Genome Sequence of Nocardia cerradoensis isolated from human infection.</title>
        <authorList>
            <person name="Carrasco G."/>
        </authorList>
    </citation>
    <scope>NUCLEOTIDE SEQUENCE [LARGE SCALE GENOMIC DNA]</scope>
    <source>
        <strain evidence="3 4">CNM20130759</strain>
    </source>
</reference>
<keyword evidence="4" id="KW-1185">Reference proteome</keyword>